<keyword evidence="1" id="KW-0812">Transmembrane</keyword>
<accession>A0A484Q198</accession>
<protein>
    <submittedName>
        <fullName evidence="2">Uncharacterized iron-regulated membrane protein Iron-uptake factor PiuB</fullName>
    </submittedName>
</protein>
<evidence type="ECO:0000313" key="2">
    <source>
        <dbReference type="EMBL" id="VFR30609.1"/>
    </source>
</evidence>
<dbReference type="InterPro" id="IPR005625">
    <property type="entry name" value="PepSY-ass_TM"/>
</dbReference>
<dbReference type="Pfam" id="PF03929">
    <property type="entry name" value="PepSY_TM"/>
    <property type="match status" value="1"/>
</dbReference>
<dbReference type="PANTHER" id="PTHR34219:SF5">
    <property type="entry name" value="BLR4505 PROTEIN"/>
    <property type="match status" value="1"/>
</dbReference>
<feature type="transmembrane region" description="Helical" evidence="1">
    <location>
        <begin position="219"/>
        <end position="241"/>
    </location>
</feature>
<evidence type="ECO:0000256" key="1">
    <source>
        <dbReference type="SAM" id="Phobius"/>
    </source>
</evidence>
<sequence length="405" mass="44105">MRGLLVRMHRWVGLGIAGFLLVAAVSGIPLAWHHELDAWAAPALWRAPGCGADGRLDALTLRDLVQDAFPQGHLPAAPLGGEAGRALAVPVWFVSQADAAPVMHEVFIHPCTGTIQGSREWGDVRAGWVNLVPFLYRLHASLLLGGPGEWLLGVVALLWALDCFVGLALTWPAMRRTRPGRPAALAASSWLSRWRPAWRVRWTAGRHKRNVDLHRAGGLWAWVLLLAMAWSSVAFNLPAVYEPVMRGLFAHQSDGRRPAGTPGASQAPVLSFAQARERGREIMAGLAREEGFAVRSEHWLALDARRGVYRYTVRSSRDLLDRGGATSVFLDAREGSVRGSFVPTGRAAGDTLRHVLTSLHRAAWGGGPVQLALALLGVLLVVLVLTGVFIWQAKRRASRFAGKRD</sequence>
<dbReference type="EMBL" id="CAADHY010000027">
    <property type="protein sequence ID" value="VFR30609.1"/>
    <property type="molecule type" value="Genomic_DNA"/>
</dbReference>
<proteinExistence type="predicted"/>
<keyword evidence="1" id="KW-1133">Transmembrane helix</keyword>
<gene>
    <name evidence="2" type="ORF">AMP9_4592</name>
</gene>
<feature type="transmembrane region" description="Helical" evidence="1">
    <location>
        <begin position="371"/>
        <end position="391"/>
    </location>
</feature>
<feature type="transmembrane region" description="Helical" evidence="1">
    <location>
        <begin position="12"/>
        <end position="32"/>
    </location>
</feature>
<keyword evidence="1" id="KW-0472">Membrane</keyword>
<dbReference type="AlphaFoldDB" id="A0A484Q198"/>
<name>A0A484Q198_9ZZZZ</name>
<feature type="transmembrane region" description="Helical" evidence="1">
    <location>
        <begin position="150"/>
        <end position="171"/>
    </location>
</feature>
<dbReference type="PANTHER" id="PTHR34219">
    <property type="entry name" value="IRON-REGULATED INNER MEMBRANE PROTEIN-RELATED"/>
    <property type="match status" value="1"/>
</dbReference>
<reference evidence="2" key="1">
    <citation type="submission" date="2019-03" db="EMBL/GenBank/DDBJ databases">
        <authorList>
            <person name="Danneels B."/>
        </authorList>
    </citation>
    <scope>NUCLEOTIDE SEQUENCE</scope>
</reference>
<organism evidence="2">
    <name type="scientific">plant metagenome</name>
    <dbReference type="NCBI Taxonomy" id="1297885"/>
    <lineage>
        <taxon>unclassified sequences</taxon>
        <taxon>metagenomes</taxon>
        <taxon>organismal metagenomes</taxon>
    </lineage>
</organism>